<dbReference type="Proteomes" id="UP001652624">
    <property type="component" value="Chromosome 23"/>
</dbReference>
<evidence type="ECO:0000256" key="3">
    <source>
        <dbReference type="ARBA" id="ARBA00023187"/>
    </source>
</evidence>
<name>A0ABM3WNZ8_ERIEU</name>
<feature type="region of interest" description="Disordered" evidence="5">
    <location>
        <begin position="616"/>
        <end position="667"/>
    </location>
</feature>
<comment type="subcellular location">
    <subcellularLocation>
        <location evidence="1">Nucleus</location>
    </subcellularLocation>
</comment>
<keyword evidence="4" id="KW-0539">Nucleus</keyword>
<sequence>MRTGVEGCARGARRRGGRCSFACPRPARPELRLREGAAAGAGQRRLQEASGACTVTRPPVPAWCLSPCVGISLGATPSGRIPRALPARQAAWLSTLLPARLESTVLPARLRLPPPPVPAGLRPQPQRQPGRPALALPSPPAGPGSSLDRMSLGLDGPDVFSRFGVEIIKWAGFHTAGDDARFAQLFGALFELETETCAKTLAAFKCALRPEHRDFCFCAVQLLRHAALRTPRVDGELLDLLLASGAVRTKHGFFQVIKPFDKCVMRLQERLLKGVTPLLMACNAHELSVKARALGGARDLALALDTTNSLCRQSLALLGQTFSLASSFRQEKILEAVGLRDGAPSPAAFPNFEDSALFGREYLAHLKAWLLRSGRPLRVRGSGAQTPPEVPYAAGGDCAAPRRADPRAADTIDQLVSRVVAGRLSPRDWARLPQDPAYWFLLERGSLEFRYYALRLAEERRRCRDLPPEDRERAAATCAVRAMLYARAVRALKRRLLPTPRRGLLRTRTLGPRKAGTRTQTHPAPGVRRKRPRLARSRDAQACPDPRPQPTSPCPAPEVAASMTADRPAGSVAPAGLRAEQLSSRDGTDKPDLWFPHDRSSPAAVSEKLLGLCPSGAFALAPGGESEEEEEEEEGQEGPAAGGSEEGAPAAAQATSGGRYPRKRVSSKSLRVGLIPAPKRLCLVQEPEGEALPPLGIPLPLPLHLPSHLCLPSALSSSPRAGSHRLRQAPGPACIQEGAQGLGVRTAEADGPEPGLPDAAEDGLEGGPGPGRPGGRHPRACQRVEGRPRRARGWAPRAPSRMTTRSTSSASA</sequence>
<dbReference type="PANTHER" id="PTHR23340:SF2">
    <property type="entry name" value="SURP AND G-PATCH DOMAIN-CONTAINING PROTEIN 2"/>
    <property type="match status" value="1"/>
</dbReference>
<dbReference type="InterPro" id="IPR040169">
    <property type="entry name" value="SUGP1/2"/>
</dbReference>
<feature type="compositionally biased region" description="Low complexity" evidence="5">
    <location>
        <begin position="646"/>
        <end position="658"/>
    </location>
</feature>
<keyword evidence="6" id="KW-1185">Reference proteome</keyword>
<dbReference type="Gene3D" id="1.10.10.790">
    <property type="entry name" value="Surp module"/>
    <property type="match status" value="1"/>
</dbReference>
<evidence type="ECO:0000256" key="2">
    <source>
        <dbReference type="ARBA" id="ARBA00022664"/>
    </source>
</evidence>
<keyword evidence="3" id="KW-0508">mRNA splicing</keyword>
<feature type="compositionally biased region" description="Pro residues" evidence="5">
    <location>
        <begin position="545"/>
        <end position="556"/>
    </location>
</feature>
<organism evidence="6 7">
    <name type="scientific">Erinaceus europaeus</name>
    <name type="common">Western European hedgehog</name>
    <dbReference type="NCBI Taxonomy" id="9365"/>
    <lineage>
        <taxon>Eukaryota</taxon>
        <taxon>Metazoa</taxon>
        <taxon>Chordata</taxon>
        <taxon>Craniata</taxon>
        <taxon>Vertebrata</taxon>
        <taxon>Euteleostomi</taxon>
        <taxon>Mammalia</taxon>
        <taxon>Eutheria</taxon>
        <taxon>Laurasiatheria</taxon>
        <taxon>Eulipotyphla</taxon>
        <taxon>Erinaceidae</taxon>
        <taxon>Erinaceinae</taxon>
        <taxon>Erinaceus</taxon>
    </lineage>
</organism>
<evidence type="ECO:0000313" key="7">
    <source>
        <dbReference type="RefSeq" id="XP_060038291.1"/>
    </source>
</evidence>
<gene>
    <name evidence="7" type="primary">SUGP2</name>
</gene>
<feature type="region of interest" description="Disordered" evidence="5">
    <location>
        <begin position="500"/>
        <end position="599"/>
    </location>
</feature>
<evidence type="ECO:0000256" key="1">
    <source>
        <dbReference type="ARBA" id="ARBA00004123"/>
    </source>
</evidence>
<keyword evidence="2" id="KW-0507">mRNA processing</keyword>
<feature type="compositionally biased region" description="Low complexity" evidence="5">
    <location>
        <begin position="119"/>
        <end position="136"/>
    </location>
</feature>
<dbReference type="InterPro" id="IPR035967">
    <property type="entry name" value="SWAP/Surp_sf"/>
</dbReference>
<feature type="compositionally biased region" description="Basic and acidic residues" evidence="5">
    <location>
        <begin position="586"/>
        <end position="599"/>
    </location>
</feature>
<feature type="compositionally biased region" description="Acidic residues" evidence="5">
    <location>
        <begin position="625"/>
        <end position="636"/>
    </location>
</feature>
<evidence type="ECO:0000256" key="4">
    <source>
        <dbReference type="ARBA" id="ARBA00023242"/>
    </source>
</evidence>
<proteinExistence type="predicted"/>
<evidence type="ECO:0000313" key="6">
    <source>
        <dbReference type="Proteomes" id="UP001652624"/>
    </source>
</evidence>
<accession>A0ABM3WNZ8</accession>
<dbReference type="RefSeq" id="XP_060038291.1">
    <property type="nucleotide sequence ID" value="XM_060182308.1"/>
</dbReference>
<reference evidence="7" key="1">
    <citation type="submission" date="2025-08" db="UniProtKB">
        <authorList>
            <consortium name="RefSeq"/>
        </authorList>
    </citation>
    <scope>IDENTIFICATION</scope>
</reference>
<feature type="region of interest" description="Disordered" evidence="5">
    <location>
        <begin position="113"/>
        <end position="148"/>
    </location>
</feature>
<protein>
    <submittedName>
        <fullName evidence="7">SURP and G-patch domain-containing protein 2 isoform X1</fullName>
    </submittedName>
</protein>
<dbReference type="SUPFAM" id="SSF109905">
    <property type="entry name" value="Surp module (SWAP domain)"/>
    <property type="match status" value="1"/>
</dbReference>
<evidence type="ECO:0000256" key="5">
    <source>
        <dbReference type="SAM" id="MobiDB-lite"/>
    </source>
</evidence>
<feature type="compositionally biased region" description="Low complexity" evidence="5">
    <location>
        <begin position="793"/>
        <end position="812"/>
    </location>
</feature>
<feature type="compositionally biased region" description="Low complexity" evidence="5">
    <location>
        <begin position="500"/>
        <end position="514"/>
    </location>
</feature>
<dbReference type="PANTHER" id="PTHR23340">
    <property type="entry name" value="ARGININE/SERINE RICH SPLICING FACTOR SF4/14"/>
    <property type="match status" value="1"/>
</dbReference>
<dbReference type="GeneID" id="103122582"/>
<feature type="region of interest" description="Disordered" evidence="5">
    <location>
        <begin position="745"/>
        <end position="812"/>
    </location>
</feature>